<evidence type="ECO:0000256" key="4">
    <source>
        <dbReference type="ARBA" id="ARBA00022741"/>
    </source>
</evidence>
<gene>
    <name evidence="11" type="ORF">AWJ14_16890</name>
</gene>
<dbReference type="STRING" id="1480615.AWJ14_16890"/>
<keyword evidence="3 8" id="KW-0812">Transmembrane</keyword>
<dbReference type="InterPro" id="IPR036640">
    <property type="entry name" value="ABC1_TM_sf"/>
</dbReference>
<dbReference type="CDD" id="cd18584">
    <property type="entry name" value="ABC_6TM_AarD_CydD"/>
    <property type="match status" value="1"/>
</dbReference>
<dbReference type="PANTHER" id="PTHR24221:SF261">
    <property type="entry name" value="GLUTATHIONE_L-CYSTEINE TRANSPORT SYSTEM ATP-BINDING_PERMEASE PROTEIN CYDD"/>
    <property type="match status" value="1"/>
</dbReference>
<organism evidence="11 12">
    <name type="scientific">Hoeflea olei</name>
    <dbReference type="NCBI Taxonomy" id="1480615"/>
    <lineage>
        <taxon>Bacteria</taxon>
        <taxon>Pseudomonadati</taxon>
        <taxon>Pseudomonadota</taxon>
        <taxon>Alphaproteobacteria</taxon>
        <taxon>Hyphomicrobiales</taxon>
        <taxon>Rhizobiaceae</taxon>
        <taxon>Hoeflea</taxon>
    </lineage>
</organism>
<dbReference type="Proteomes" id="UP000094795">
    <property type="component" value="Unassembled WGS sequence"/>
</dbReference>
<evidence type="ECO:0000256" key="8">
    <source>
        <dbReference type="SAM" id="Phobius"/>
    </source>
</evidence>
<keyword evidence="6 8" id="KW-1133">Transmembrane helix</keyword>
<evidence type="ECO:0000256" key="2">
    <source>
        <dbReference type="ARBA" id="ARBA00005417"/>
    </source>
</evidence>
<evidence type="ECO:0000313" key="12">
    <source>
        <dbReference type="Proteomes" id="UP000094795"/>
    </source>
</evidence>
<dbReference type="GO" id="GO:0016887">
    <property type="term" value="F:ATP hydrolysis activity"/>
    <property type="evidence" value="ECO:0007669"/>
    <property type="project" value="InterPro"/>
</dbReference>
<dbReference type="InterPro" id="IPR003593">
    <property type="entry name" value="AAA+_ATPase"/>
</dbReference>
<keyword evidence="7 8" id="KW-0472">Membrane</keyword>
<evidence type="ECO:0000259" key="9">
    <source>
        <dbReference type="PROSITE" id="PS50893"/>
    </source>
</evidence>
<keyword evidence="5" id="KW-0067">ATP-binding</keyword>
<name>A0A1C1YSZ6_9HYPH</name>
<feature type="transmembrane region" description="Helical" evidence="8">
    <location>
        <begin position="61"/>
        <end position="79"/>
    </location>
</feature>
<reference evidence="11 12" key="1">
    <citation type="submission" date="2015-12" db="EMBL/GenBank/DDBJ databases">
        <authorList>
            <person name="Shamseldin A."/>
            <person name="Moawad H."/>
            <person name="Abd El-Rahim W.M."/>
            <person name="Sadowsky M.J."/>
        </authorList>
    </citation>
    <scope>NUCLEOTIDE SEQUENCE [LARGE SCALE GENOMIC DNA]</scope>
    <source>
        <strain evidence="11 12">JC234</strain>
    </source>
</reference>
<evidence type="ECO:0000256" key="6">
    <source>
        <dbReference type="ARBA" id="ARBA00022989"/>
    </source>
</evidence>
<dbReference type="Pfam" id="PF00664">
    <property type="entry name" value="ABC_membrane"/>
    <property type="match status" value="1"/>
</dbReference>
<dbReference type="PROSITE" id="PS00211">
    <property type="entry name" value="ABC_TRANSPORTER_1"/>
    <property type="match status" value="1"/>
</dbReference>
<dbReference type="PROSITE" id="PS50893">
    <property type="entry name" value="ABC_TRANSPORTER_2"/>
    <property type="match status" value="1"/>
</dbReference>
<keyword evidence="4" id="KW-0547">Nucleotide-binding</keyword>
<dbReference type="GO" id="GO:0042883">
    <property type="term" value="P:cysteine transport"/>
    <property type="evidence" value="ECO:0007669"/>
    <property type="project" value="InterPro"/>
</dbReference>
<keyword evidence="12" id="KW-1185">Reference proteome</keyword>
<dbReference type="InterPro" id="IPR039421">
    <property type="entry name" value="Type_1_exporter"/>
</dbReference>
<evidence type="ECO:0000256" key="3">
    <source>
        <dbReference type="ARBA" id="ARBA00022692"/>
    </source>
</evidence>
<comment type="similarity">
    <text evidence="2">Belongs to the ABC transporter superfamily.</text>
</comment>
<accession>A0A1C1YSZ6</accession>
<dbReference type="Gene3D" id="1.20.1560.10">
    <property type="entry name" value="ABC transporter type 1, transmembrane domain"/>
    <property type="match status" value="1"/>
</dbReference>
<dbReference type="GO" id="GO:0005524">
    <property type="term" value="F:ATP binding"/>
    <property type="evidence" value="ECO:0007669"/>
    <property type="project" value="UniProtKB-KW"/>
</dbReference>
<dbReference type="GO" id="GO:0034040">
    <property type="term" value="F:ATPase-coupled lipid transmembrane transporter activity"/>
    <property type="evidence" value="ECO:0007669"/>
    <property type="project" value="TreeGrafter"/>
</dbReference>
<feature type="transmembrane region" description="Helical" evidence="8">
    <location>
        <begin position="33"/>
        <end position="55"/>
    </location>
</feature>
<dbReference type="InterPro" id="IPR017871">
    <property type="entry name" value="ABC_transporter-like_CS"/>
</dbReference>
<comment type="subcellular location">
    <subcellularLocation>
        <location evidence="1">Cell membrane</location>
        <topology evidence="1">Multi-pass membrane protein</topology>
    </subcellularLocation>
</comment>
<dbReference type="PROSITE" id="PS50929">
    <property type="entry name" value="ABC_TM1F"/>
    <property type="match status" value="1"/>
</dbReference>
<dbReference type="EMBL" id="LQZT01000034">
    <property type="protein sequence ID" value="OCW56615.1"/>
    <property type="molecule type" value="Genomic_DNA"/>
</dbReference>
<dbReference type="SUPFAM" id="SSF52540">
    <property type="entry name" value="P-loop containing nucleoside triphosphate hydrolases"/>
    <property type="match status" value="1"/>
</dbReference>
<dbReference type="Pfam" id="PF00005">
    <property type="entry name" value="ABC_tran"/>
    <property type="match status" value="1"/>
</dbReference>
<feature type="domain" description="ABC transporter" evidence="9">
    <location>
        <begin position="341"/>
        <end position="562"/>
    </location>
</feature>
<feature type="transmembrane region" description="Helical" evidence="8">
    <location>
        <begin position="139"/>
        <end position="156"/>
    </location>
</feature>
<evidence type="ECO:0000256" key="5">
    <source>
        <dbReference type="ARBA" id="ARBA00022840"/>
    </source>
</evidence>
<dbReference type="SUPFAM" id="SSF90123">
    <property type="entry name" value="ABC transporter transmembrane region"/>
    <property type="match status" value="1"/>
</dbReference>
<proteinExistence type="inferred from homology"/>
<evidence type="ECO:0000256" key="1">
    <source>
        <dbReference type="ARBA" id="ARBA00004651"/>
    </source>
</evidence>
<feature type="transmembrane region" description="Helical" evidence="8">
    <location>
        <begin position="162"/>
        <end position="183"/>
    </location>
</feature>
<feature type="domain" description="ABC transmembrane type-1" evidence="10">
    <location>
        <begin position="32"/>
        <end position="312"/>
    </location>
</feature>
<dbReference type="InterPro" id="IPR011527">
    <property type="entry name" value="ABC1_TM_dom"/>
</dbReference>
<dbReference type="InterPro" id="IPR003439">
    <property type="entry name" value="ABC_transporter-like_ATP-bd"/>
</dbReference>
<dbReference type="AlphaFoldDB" id="A0A1C1YSZ6"/>
<dbReference type="CDD" id="cd03228">
    <property type="entry name" value="ABCC_MRP_Like"/>
    <property type="match status" value="1"/>
</dbReference>
<dbReference type="PANTHER" id="PTHR24221">
    <property type="entry name" value="ATP-BINDING CASSETTE SUB-FAMILY B"/>
    <property type="match status" value="1"/>
</dbReference>
<protein>
    <submittedName>
        <fullName evidence="11">Cysteine ABC transporter permease</fullName>
    </submittedName>
</protein>
<sequence>MARQAKSRTDEVSLKELVAGAGTGIRRASWVSALASLIWPLQAGVVALAIASLVTGEPGPGALLAGASFALLGAARAILNHRAEAMLFDAATHVVTTAREDIVRREMRTTRAASAAATASLATEKLDMLVPYITRYAPARARVMTVPFAILALAFWQSWAVGLVLLVTGPLIPVFMALVGIAAKDASRRQLADVGSLNDLLMERLSALVDIRLLDAGPSVIAGFADRADGLRAKTMNVLRIAFLSSTVLELFAAIGVAMVAVYVGFALLGALGFGSWGTQLSPAAGLFLLLLAPDYYQPLRDLSAAWHDKASALAVAGELAAARAETPAPLLGRGGDAAPLPGEAVITLKGVTVDPGNHPIRYPDITIRSGESVALMGPSGAGKTTLLRLIAGLCSPEAGEITVAGHRLDDTTADAWRARLGWMPQAPHFLNASLARNITFGQDGDLERALRSAAVDTVVDALPAGLQTRLGETGGGLSGGEARRITLARAIFAGPDILLADEPTADLDAATAEAVMAGLDAFSRRGGTLLIATHDPVLAARMQRTVEISPARQAARAMIGSDA</sequence>
<dbReference type="NCBIfam" id="TIGR02857">
    <property type="entry name" value="CydD"/>
    <property type="match status" value="1"/>
</dbReference>
<dbReference type="InterPro" id="IPR014216">
    <property type="entry name" value="ABC_transptr_CydD"/>
</dbReference>
<dbReference type="Gene3D" id="3.40.50.300">
    <property type="entry name" value="P-loop containing nucleotide triphosphate hydrolases"/>
    <property type="match status" value="1"/>
</dbReference>
<dbReference type="GO" id="GO:0005886">
    <property type="term" value="C:plasma membrane"/>
    <property type="evidence" value="ECO:0007669"/>
    <property type="project" value="UniProtKB-SubCell"/>
</dbReference>
<comment type="caution">
    <text evidence="11">The sequence shown here is derived from an EMBL/GenBank/DDBJ whole genome shotgun (WGS) entry which is preliminary data.</text>
</comment>
<dbReference type="OrthoDB" id="9806127at2"/>
<dbReference type="GO" id="GO:0140359">
    <property type="term" value="F:ABC-type transporter activity"/>
    <property type="evidence" value="ECO:0007669"/>
    <property type="project" value="InterPro"/>
</dbReference>
<evidence type="ECO:0000259" key="10">
    <source>
        <dbReference type="PROSITE" id="PS50929"/>
    </source>
</evidence>
<evidence type="ECO:0000313" key="11">
    <source>
        <dbReference type="EMBL" id="OCW56615.1"/>
    </source>
</evidence>
<dbReference type="SMART" id="SM00382">
    <property type="entry name" value="AAA"/>
    <property type="match status" value="1"/>
</dbReference>
<evidence type="ECO:0000256" key="7">
    <source>
        <dbReference type="ARBA" id="ARBA00023136"/>
    </source>
</evidence>
<feature type="transmembrane region" description="Helical" evidence="8">
    <location>
        <begin position="241"/>
        <end position="268"/>
    </location>
</feature>
<dbReference type="InterPro" id="IPR027417">
    <property type="entry name" value="P-loop_NTPase"/>
</dbReference>